<feature type="region of interest" description="Disordered" evidence="18">
    <location>
        <begin position="605"/>
        <end position="727"/>
    </location>
</feature>
<feature type="region of interest" description="Disordered" evidence="18">
    <location>
        <begin position="316"/>
        <end position="350"/>
    </location>
</feature>
<feature type="compositionally biased region" description="Acidic residues" evidence="18">
    <location>
        <begin position="669"/>
        <end position="679"/>
    </location>
</feature>
<keyword evidence="8" id="KW-0227">DNA damage</keyword>
<dbReference type="InterPro" id="IPR036494">
    <property type="entry name" value="Ku_C_sf"/>
</dbReference>
<keyword evidence="12" id="KW-0779">Telomere</keyword>
<keyword evidence="6" id="KW-0158">Chromosome</keyword>
<gene>
    <name evidence="20" type="ORF">EUX98_g3795</name>
</gene>
<dbReference type="GO" id="GO:0005524">
    <property type="term" value="F:ATP binding"/>
    <property type="evidence" value="ECO:0007669"/>
    <property type="project" value="UniProtKB-KW"/>
</dbReference>
<evidence type="ECO:0000256" key="13">
    <source>
        <dbReference type="ARBA" id="ARBA00023125"/>
    </source>
</evidence>
<evidence type="ECO:0000256" key="7">
    <source>
        <dbReference type="ARBA" id="ARBA00022741"/>
    </source>
</evidence>
<dbReference type="InterPro" id="IPR014893">
    <property type="entry name" value="Ku_PK_bind"/>
</dbReference>
<proteinExistence type="inferred from homology"/>
<evidence type="ECO:0000256" key="11">
    <source>
        <dbReference type="ARBA" id="ARBA00022840"/>
    </source>
</evidence>
<dbReference type="Pfam" id="PF03731">
    <property type="entry name" value="Ku_N"/>
    <property type="match status" value="1"/>
</dbReference>
<feature type="region of interest" description="Disordered" evidence="18">
    <location>
        <begin position="838"/>
        <end position="857"/>
    </location>
</feature>
<comment type="subcellular location">
    <subcellularLocation>
        <location evidence="2">Chromosome</location>
        <location evidence="2">Telomere</location>
    </subcellularLocation>
    <subcellularLocation>
        <location evidence="1">Nucleus</location>
    </subcellularLocation>
</comment>
<evidence type="ECO:0000256" key="16">
    <source>
        <dbReference type="ARBA" id="ARBA00023242"/>
    </source>
</evidence>
<sequence length="857" mass="96718">MAERAGYTVTMFLIDVSASMGETRDVELPDAPNGDKRTIEMTNLEWSLQYVKLKIQEMIYNGRKTDQCGVILFGSEETENMIHDRDGGYDHVKEFIPICHPNAGTLAKLSTLKASTQTGDPVDAIIVGIETQDTYLAKKKTWTRKMVVLTDAQNPIETEDWEATAKKMSDLGIMLIVVGIDFDDENIEFEQEDKPHMKRINEQFFHEFASKLESAVVGNCEYVLDEVSRPDAKQVKSALMGHELRMGDPVNHPDEGIVLQVKASKCTALARPKSWKKFAKVQKKDKDGDATTLTQVDDNGVEKVLFSELNRRTEYYLDKDDDEEDAPKPAPADKDDDMDVDVDTQKDVDPDKINRLDKEDLIRGFKYGASFVPCPDGSFARLPTKKGIDICGFFPAKNFKREQAIGEVQYIWADPNSPANQVALSSIVKALCNRKRMAIARWVSKDGMDPKMGVLHPIEFDNVDCLLWVQMPFADDVRKYSFASLDNLISKNGEKITKHPYIPTNAQQDAMDNFVEAMDLMEAGEKDDDGNRLSWFDTRLSYNPAIHRTKQAQFHGAVVQDLNTHPLPPPHWELLKYFNPPRRTLKRAHSAIEDCKQSFNVKQVPKRVTRARKDGHVHTNDDDEMLLLDQLPKPTIKSSQPARSQTAFSQRTSLSPTSNKKQPAKKLDDDSETESEGEAEAMLLDETPAVATTKRAPPSDVDMLMTPARSVSPTPPEQEVDPGRVPGRIVGLTNPLVDFRRNLDAGDIVTKAVEDMGWAITEIINRPFSRRRTKEMIECLKAMRYTSKNEDEVDAWNNFLEDLRHTCVEEEPGNKDFWSQVQKVGREISLISHDETKLKAGKPQGVPESRAVDFIQS</sequence>
<dbReference type="Gene3D" id="1.10.1600.10">
    <property type="match status" value="1"/>
</dbReference>
<protein>
    <recommendedName>
        <fullName evidence="5">ATP-dependent DNA helicase II subunit 2</fullName>
        <ecNumber evidence="4">3.6.4.12</ecNumber>
    </recommendedName>
    <alternativeName>
        <fullName evidence="17">ATP-dependent DNA helicase II subunit Ku80</fullName>
    </alternativeName>
</protein>
<keyword evidence="7" id="KW-0547">Nucleotide-binding</keyword>
<dbReference type="GO" id="GO:0016787">
    <property type="term" value="F:hydrolase activity"/>
    <property type="evidence" value="ECO:0007669"/>
    <property type="project" value="UniProtKB-KW"/>
</dbReference>
<organism evidence="20 21">
    <name type="scientific">Antrodiella citrinella</name>
    <dbReference type="NCBI Taxonomy" id="2447956"/>
    <lineage>
        <taxon>Eukaryota</taxon>
        <taxon>Fungi</taxon>
        <taxon>Dikarya</taxon>
        <taxon>Basidiomycota</taxon>
        <taxon>Agaricomycotina</taxon>
        <taxon>Agaricomycetes</taxon>
        <taxon>Polyporales</taxon>
        <taxon>Steccherinaceae</taxon>
        <taxon>Antrodiella</taxon>
    </lineage>
</organism>
<name>A0A4S4MVL5_9APHY</name>
<evidence type="ECO:0000256" key="15">
    <source>
        <dbReference type="ARBA" id="ARBA00023204"/>
    </source>
</evidence>
<dbReference type="FunFam" id="1.10.1600.10:FF:000002">
    <property type="entry name" value="X-ray repair cross-complementing protein 5"/>
    <property type="match status" value="1"/>
</dbReference>
<dbReference type="Gene3D" id="1.25.40.240">
    <property type="entry name" value="Ku, C-terminal domain"/>
    <property type="match status" value="1"/>
</dbReference>
<dbReference type="Pfam" id="PF02735">
    <property type="entry name" value="Ku"/>
    <property type="match status" value="1"/>
</dbReference>
<evidence type="ECO:0000256" key="2">
    <source>
        <dbReference type="ARBA" id="ARBA00004574"/>
    </source>
</evidence>
<dbReference type="SUPFAM" id="SSF53300">
    <property type="entry name" value="vWA-like"/>
    <property type="match status" value="1"/>
</dbReference>
<evidence type="ECO:0000256" key="10">
    <source>
        <dbReference type="ARBA" id="ARBA00022806"/>
    </source>
</evidence>
<dbReference type="Proteomes" id="UP000308730">
    <property type="component" value="Unassembled WGS sequence"/>
</dbReference>
<evidence type="ECO:0000256" key="3">
    <source>
        <dbReference type="ARBA" id="ARBA00007726"/>
    </source>
</evidence>
<dbReference type="Pfam" id="PF08785">
    <property type="entry name" value="Ku_PK_bind"/>
    <property type="match status" value="1"/>
</dbReference>
<dbReference type="PANTHER" id="PTHR12604:SF4">
    <property type="entry name" value="X-RAY REPAIR CROSS-COMPLEMENTING PROTEIN 5"/>
    <property type="match status" value="1"/>
</dbReference>
<evidence type="ECO:0000256" key="6">
    <source>
        <dbReference type="ARBA" id="ARBA00022454"/>
    </source>
</evidence>
<dbReference type="AlphaFoldDB" id="A0A4S4MVL5"/>
<dbReference type="OrthoDB" id="30826at2759"/>
<comment type="caution">
    <text evidence="20">The sequence shown here is derived from an EMBL/GenBank/DDBJ whole genome shotgun (WGS) entry which is preliminary data.</text>
</comment>
<dbReference type="GO" id="GO:0006303">
    <property type="term" value="P:double-strand break repair via nonhomologous end joining"/>
    <property type="evidence" value="ECO:0007669"/>
    <property type="project" value="InterPro"/>
</dbReference>
<dbReference type="EC" id="3.6.4.12" evidence="4"/>
<evidence type="ECO:0000256" key="8">
    <source>
        <dbReference type="ARBA" id="ARBA00022763"/>
    </source>
</evidence>
<dbReference type="Gene3D" id="3.40.50.410">
    <property type="entry name" value="von Willebrand factor, type A domain"/>
    <property type="match status" value="1"/>
</dbReference>
<dbReference type="GO" id="GO:0003690">
    <property type="term" value="F:double-stranded DNA binding"/>
    <property type="evidence" value="ECO:0007669"/>
    <property type="project" value="TreeGrafter"/>
</dbReference>
<keyword evidence="15" id="KW-0234">DNA repair</keyword>
<dbReference type="EMBL" id="SGPM01000083">
    <property type="protein sequence ID" value="THH30384.1"/>
    <property type="molecule type" value="Genomic_DNA"/>
</dbReference>
<evidence type="ECO:0000313" key="20">
    <source>
        <dbReference type="EMBL" id="THH30384.1"/>
    </source>
</evidence>
<accession>A0A4S4MVL5</accession>
<evidence type="ECO:0000256" key="5">
    <source>
        <dbReference type="ARBA" id="ARBA00021792"/>
    </source>
</evidence>
<dbReference type="InterPro" id="IPR024193">
    <property type="entry name" value="Ku80"/>
</dbReference>
<dbReference type="GO" id="GO:0043564">
    <property type="term" value="C:Ku70:Ku80 complex"/>
    <property type="evidence" value="ECO:0007669"/>
    <property type="project" value="InterPro"/>
</dbReference>
<evidence type="ECO:0000256" key="17">
    <source>
        <dbReference type="ARBA" id="ARBA00031847"/>
    </source>
</evidence>
<keyword evidence="13" id="KW-0238">DNA-binding</keyword>
<evidence type="ECO:0000256" key="9">
    <source>
        <dbReference type="ARBA" id="ARBA00022801"/>
    </source>
</evidence>
<keyword evidence="10" id="KW-0347">Helicase</keyword>
<feature type="domain" description="VWFA" evidence="19">
    <location>
        <begin position="9"/>
        <end position="227"/>
    </location>
</feature>
<evidence type="ECO:0000256" key="12">
    <source>
        <dbReference type="ARBA" id="ARBA00022895"/>
    </source>
</evidence>
<dbReference type="SUPFAM" id="SSF100939">
    <property type="entry name" value="SPOC domain-like"/>
    <property type="match status" value="1"/>
</dbReference>
<dbReference type="SMART" id="SM00559">
    <property type="entry name" value="Ku78"/>
    <property type="match status" value="1"/>
</dbReference>
<evidence type="ECO:0000313" key="21">
    <source>
        <dbReference type="Proteomes" id="UP000308730"/>
    </source>
</evidence>
<keyword evidence="21" id="KW-1185">Reference proteome</keyword>
<keyword evidence="9" id="KW-0378">Hydrolase</keyword>
<dbReference type="CDD" id="cd00873">
    <property type="entry name" value="KU80"/>
    <property type="match status" value="1"/>
</dbReference>
<feature type="compositionally biased region" description="Polar residues" evidence="18">
    <location>
        <begin position="636"/>
        <end position="661"/>
    </location>
</feature>
<keyword evidence="14" id="KW-0233">DNA recombination</keyword>
<dbReference type="FunFam" id="3.40.50.410:FF:000073">
    <property type="entry name" value="ATP-dependent DNA helicase II subunit 2"/>
    <property type="match status" value="1"/>
</dbReference>
<dbReference type="Gene3D" id="2.40.290.10">
    <property type="match status" value="1"/>
</dbReference>
<dbReference type="InterPro" id="IPR005161">
    <property type="entry name" value="Ku_N"/>
</dbReference>
<evidence type="ECO:0000256" key="4">
    <source>
        <dbReference type="ARBA" id="ARBA00012551"/>
    </source>
</evidence>
<dbReference type="GO" id="GO:0003684">
    <property type="term" value="F:damaged DNA binding"/>
    <property type="evidence" value="ECO:0007669"/>
    <property type="project" value="InterPro"/>
</dbReference>
<keyword evidence="11" id="KW-0067">ATP-binding</keyword>
<keyword evidence="16" id="KW-0539">Nucleus</keyword>
<evidence type="ECO:0000256" key="18">
    <source>
        <dbReference type="SAM" id="MobiDB-lite"/>
    </source>
</evidence>
<dbReference type="InterPro" id="IPR016194">
    <property type="entry name" value="SPOC-like_C_dom_sf"/>
</dbReference>
<dbReference type="GO" id="GO:0042162">
    <property type="term" value="F:telomeric DNA binding"/>
    <property type="evidence" value="ECO:0007669"/>
    <property type="project" value="InterPro"/>
</dbReference>
<dbReference type="GO" id="GO:0000781">
    <property type="term" value="C:chromosome, telomeric region"/>
    <property type="evidence" value="ECO:0007669"/>
    <property type="project" value="UniProtKB-SubCell"/>
</dbReference>
<dbReference type="GO" id="GO:0006310">
    <property type="term" value="P:DNA recombination"/>
    <property type="evidence" value="ECO:0007669"/>
    <property type="project" value="UniProtKB-KW"/>
</dbReference>
<evidence type="ECO:0000259" key="19">
    <source>
        <dbReference type="PROSITE" id="PS50234"/>
    </source>
</evidence>
<dbReference type="GO" id="GO:0000723">
    <property type="term" value="P:telomere maintenance"/>
    <property type="evidence" value="ECO:0007669"/>
    <property type="project" value="InterPro"/>
</dbReference>
<dbReference type="InterPro" id="IPR006164">
    <property type="entry name" value="DNA_bd_Ku70/Ku80"/>
</dbReference>
<comment type="similarity">
    <text evidence="3">Belongs to the ku80 family.</text>
</comment>
<feature type="compositionally biased region" description="Basic and acidic residues" evidence="18">
    <location>
        <begin position="611"/>
        <end position="620"/>
    </location>
</feature>
<evidence type="ECO:0000256" key="1">
    <source>
        <dbReference type="ARBA" id="ARBA00004123"/>
    </source>
</evidence>
<dbReference type="GO" id="GO:0003678">
    <property type="term" value="F:DNA helicase activity"/>
    <property type="evidence" value="ECO:0007669"/>
    <property type="project" value="UniProtKB-EC"/>
</dbReference>
<evidence type="ECO:0000256" key="14">
    <source>
        <dbReference type="ARBA" id="ARBA00023172"/>
    </source>
</evidence>
<dbReference type="InterPro" id="IPR036465">
    <property type="entry name" value="vWFA_dom_sf"/>
</dbReference>
<dbReference type="InterPro" id="IPR002035">
    <property type="entry name" value="VWF_A"/>
</dbReference>
<dbReference type="PROSITE" id="PS50234">
    <property type="entry name" value="VWFA"/>
    <property type="match status" value="1"/>
</dbReference>
<reference evidence="20 21" key="1">
    <citation type="submission" date="2019-02" db="EMBL/GenBank/DDBJ databases">
        <title>Genome sequencing of the rare red list fungi Antrodiella citrinella (Flaviporus citrinellus).</title>
        <authorList>
            <person name="Buettner E."/>
            <person name="Kellner H."/>
        </authorList>
    </citation>
    <scope>NUCLEOTIDE SEQUENCE [LARGE SCALE GENOMIC DNA]</scope>
    <source>
        <strain evidence="20 21">DSM 108506</strain>
    </source>
</reference>
<dbReference type="PANTHER" id="PTHR12604">
    <property type="entry name" value="KU AUTOANTIGEN DNA HELICASE"/>
    <property type="match status" value="1"/>
</dbReference>
<dbReference type="SUPFAM" id="SSF101420">
    <property type="entry name" value="C-terminal domain of Ku80"/>
    <property type="match status" value="1"/>
</dbReference>